<keyword evidence="4" id="KW-1185">Reference proteome</keyword>
<keyword evidence="2" id="KW-0472">Membrane</keyword>
<keyword evidence="2" id="KW-1133">Transmembrane helix</keyword>
<dbReference type="RefSeq" id="WP_091266921.1">
    <property type="nucleotide sequence ID" value="NZ_FMCS01000008.1"/>
</dbReference>
<feature type="region of interest" description="Disordered" evidence="1">
    <location>
        <begin position="121"/>
        <end position="155"/>
    </location>
</feature>
<dbReference type="AlphaFoldDB" id="A0A1C4YDR2"/>
<organism evidence="3 4">
    <name type="scientific">Micromonospora chaiyaphumensis</name>
    <dbReference type="NCBI Taxonomy" id="307119"/>
    <lineage>
        <taxon>Bacteria</taxon>
        <taxon>Bacillati</taxon>
        <taxon>Actinomycetota</taxon>
        <taxon>Actinomycetes</taxon>
        <taxon>Micromonosporales</taxon>
        <taxon>Micromonosporaceae</taxon>
        <taxon>Micromonospora</taxon>
    </lineage>
</organism>
<name>A0A1C4YDR2_9ACTN</name>
<sequence length="155" mass="15880">MSSFPKPDARVKAVVASLAAVAALVTLVAWRPAGILSVVLALVCVLLGMIAGVTVTAARQAPPRADTPSDEWPVPAAYGVDADTLEAIDPRAVRQLRTPAGGYAGDADTLEALDPRAVRDLRAAGGGHPGDADTLAALDPRAVRQQRAANGVSDR</sequence>
<feature type="transmembrane region" description="Helical" evidence="2">
    <location>
        <begin position="12"/>
        <end position="30"/>
    </location>
</feature>
<protein>
    <submittedName>
        <fullName evidence="3">Uncharacterized protein</fullName>
    </submittedName>
</protein>
<gene>
    <name evidence="3" type="ORF">GA0070214_10881</name>
</gene>
<evidence type="ECO:0000256" key="2">
    <source>
        <dbReference type="SAM" id="Phobius"/>
    </source>
</evidence>
<keyword evidence="2" id="KW-0812">Transmembrane</keyword>
<evidence type="ECO:0000313" key="4">
    <source>
        <dbReference type="Proteomes" id="UP000199629"/>
    </source>
</evidence>
<proteinExistence type="predicted"/>
<evidence type="ECO:0000313" key="3">
    <source>
        <dbReference type="EMBL" id="SCF18867.1"/>
    </source>
</evidence>
<dbReference type="Proteomes" id="UP000199629">
    <property type="component" value="Unassembled WGS sequence"/>
</dbReference>
<accession>A0A1C4YDR2</accession>
<evidence type="ECO:0000256" key="1">
    <source>
        <dbReference type="SAM" id="MobiDB-lite"/>
    </source>
</evidence>
<dbReference type="EMBL" id="FMCS01000008">
    <property type="protein sequence ID" value="SCF18867.1"/>
    <property type="molecule type" value="Genomic_DNA"/>
</dbReference>
<feature type="transmembrane region" description="Helical" evidence="2">
    <location>
        <begin position="36"/>
        <end position="58"/>
    </location>
</feature>
<reference evidence="4" key="1">
    <citation type="submission" date="2016-06" db="EMBL/GenBank/DDBJ databases">
        <authorList>
            <person name="Varghese N."/>
            <person name="Submissions Spin"/>
        </authorList>
    </citation>
    <scope>NUCLEOTIDE SEQUENCE [LARGE SCALE GENOMIC DNA]</scope>
    <source>
        <strain evidence="4">DSM 45246</strain>
    </source>
</reference>